<organism evidence="2 3">
    <name type="scientific">Aspergillus novofumigatus (strain IBT 16806)</name>
    <dbReference type="NCBI Taxonomy" id="1392255"/>
    <lineage>
        <taxon>Eukaryota</taxon>
        <taxon>Fungi</taxon>
        <taxon>Dikarya</taxon>
        <taxon>Ascomycota</taxon>
        <taxon>Pezizomycotina</taxon>
        <taxon>Eurotiomycetes</taxon>
        <taxon>Eurotiomycetidae</taxon>
        <taxon>Eurotiales</taxon>
        <taxon>Aspergillaceae</taxon>
        <taxon>Aspergillus</taxon>
        <taxon>Aspergillus subgen. Fumigati</taxon>
    </lineage>
</organism>
<sequence length="86" mass="9352">MSHLEKLPNVTLLKLDVVPAEGIVAAVKPLRAQSGRLKILVNIGHVNFFGVIVVAHAFALLLLTTKGAVVDVYLSLGFLYAPWMSW</sequence>
<evidence type="ECO:0000313" key="3">
    <source>
        <dbReference type="Proteomes" id="UP000234474"/>
    </source>
</evidence>
<keyword evidence="1" id="KW-1133">Transmembrane helix</keyword>
<dbReference type="InterPro" id="IPR036291">
    <property type="entry name" value="NAD(P)-bd_dom_sf"/>
</dbReference>
<dbReference type="VEuPathDB" id="FungiDB:P174DRAFT_419879"/>
<dbReference type="GeneID" id="36532139"/>
<accession>A0A2I1CEC0</accession>
<evidence type="ECO:0000256" key="1">
    <source>
        <dbReference type="SAM" id="Phobius"/>
    </source>
</evidence>
<feature type="transmembrane region" description="Helical" evidence="1">
    <location>
        <begin position="39"/>
        <end position="62"/>
    </location>
</feature>
<dbReference type="STRING" id="1392255.A0A2I1CEC0"/>
<dbReference type="AlphaFoldDB" id="A0A2I1CEC0"/>
<proteinExistence type="predicted"/>
<keyword evidence="3" id="KW-1185">Reference proteome</keyword>
<dbReference type="SUPFAM" id="SSF51735">
    <property type="entry name" value="NAD(P)-binding Rossmann-fold domains"/>
    <property type="match status" value="1"/>
</dbReference>
<evidence type="ECO:0000313" key="2">
    <source>
        <dbReference type="EMBL" id="PKX95987.1"/>
    </source>
</evidence>
<name>A0A2I1CEC0_ASPN1</name>
<dbReference type="RefSeq" id="XP_024684582.1">
    <property type="nucleotide sequence ID" value="XM_024824814.1"/>
</dbReference>
<dbReference type="Proteomes" id="UP000234474">
    <property type="component" value="Unassembled WGS sequence"/>
</dbReference>
<comment type="caution">
    <text evidence="2">The sequence shown here is derived from an EMBL/GenBank/DDBJ whole genome shotgun (WGS) entry which is preliminary data.</text>
</comment>
<reference evidence="3" key="1">
    <citation type="journal article" date="2018" name="Proc. Natl. Acad. Sci. U.S.A.">
        <title>Linking secondary metabolites to gene clusters through genome sequencing of six diverse Aspergillus species.</title>
        <authorList>
            <person name="Kaerboelling I."/>
            <person name="Vesth T.C."/>
            <person name="Frisvad J.C."/>
            <person name="Nybo J.L."/>
            <person name="Theobald S."/>
            <person name="Kuo A."/>
            <person name="Bowyer P."/>
            <person name="Matsuda Y."/>
            <person name="Mondo S."/>
            <person name="Lyhne E.K."/>
            <person name="Kogle M.E."/>
            <person name="Clum A."/>
            <person name="Lipzen A."/>
            <person name="Salamov A."/>
            <person name="Ngan C.Y."/>
            <person name="Daum C."/>
            <person name="Chiniquy J."/>
            <person name="Barry K."/>
            <person name="LaButti K."/>
            <person name="Haridas S."/>
            <person name="Simmons B.A."/>
            <person name="Magnuson J.K."/>
            <person name="Mortensen U.H."/>
            <person name="Larsen T.O."/>
            <person name="Grigoriev I.V."/>
            <person name="Baker S.E."/>
            <person name="Andersen M.R."/>
        </authorList>
    </citation>
    <scope>NUCLEOTIDE SEQUENCE [LARGE SCALE GENOMIC DNA]</scope>
    <source>
        <strain evidence="3">IBT 16806</strain>
    </source>
</reference>
<dbReference type="OrthoDB" id="2102561at2759"/>
<gene>
    <name evidence="2" type="ORF">P174DRAFT_419879</name>
</gene>
<keyword evidence="1" id="KW-0472">Membrane</keyword>
<protein>
    <submittedName>
        <fullName evidence="2">Uncharacterized protein</fullName>
    </submittedName>
</protein>
<keyword evidence="1" id="KW-0812">Transmembrane</keyword>
<dbReference type="EMBL" id="MSZS01000003">
    <property type="protein sequence ID" value="PKX95987.1"/>
    <property type="molecule type" value="Genomic_DNA"/>
</dbReference>